<dbReference type="InParanoid" id="A0A1Y2BDI1"/>
<name>A0A1Y2BDI1_9TREE</name>
<dbReference type="GO" id="GO:0006355">
    <property type="term" value="P:regulation of DNA-templated transcription"/>
    <property type="evidence" value="ECO:0007669"/>
    <property type="project" value="InterPro"/>
</dbReference>
<organism evidence="2 3">
    <name type="scientific">Naematelia encephala</name>
    <dbReference type="NCBI Taxonomy" id="71784"/>
    <lineage>
        <taxon>Eukaryota</taxon>
        <taxon>Fungi</taxon>
        <taxon>Dikarya</taxon>
        <taxon>Basidiomycota</taxon>
        <taxon>Agaricomycotina</taxon>
        <taxon>Tremellomycetes</taxon>
        <taxon>Tremellales</taxon>
        <taxon>Naemateliaceae</taxon>
        <taxon>Naematelia</taxon>
    </lineage>
</organism>
<dbReference type="GO" id="GO:0005634">
    <property type="term" value="C:nucleus"/>
    <property type="evidence" value="ECO:0007669"/>
    <property type="project" value="TreeGrafter"/>
</dbReference>
<evidence type="ECO:0000313" key="2">
    <source>
        <dbReference type="EMBL" id="ORY32873.1"/>
    </source>
</evidence>
<dbReference type="EMBL" id="MCFC01000008">
    <property type="protein sequence ID" value="ORY32873.1"/>
    <property type="molecule type" value="Genomic_DNA"/>
</dbReference>
<proteinExistence type="predicted"/>
<gene>
    <name evidence="2" type="ORF">BCR39DRAFT_357621</name>
</gene>
<feature type="compositionally biased region" description="Basic and acidic residues" evidence="1">
    <location>
        <begin position="121"/>
        <end position="135"/>
    </location>
</feature>
<comment type="caution">
    <text evidence="2">The sequence shown here is derived from an EMBL/GenBank/DDBJ whole genome shotgun (WGS) entry which is preliminary data.</text>
</comment>
<dbReference type="PANTHER" id="PTHR31169:SF8">
    <property type="entry name" value="ZINC-FINGER DOMAIN OF MONOAMINE-OXIDASE A REPRESSOR R1 PROTEIN"/>
    <property type="match status" value="1"/>
</dbReference>
<feature type="region of interest" description="Disordered" evidence="1">
    <location>
        <begin position="1"/>
        <end position="140"/>
    </location>
</feature>
<accession>A0A1Y2BDI1</accession>
<evidence type="ECO:0008006" key="4">
    <source>
        <dbReference type="Google" id="ProtNLM"/>
    </source>
</evidence>
<reference evidence="2 3" key="1">
    <citation type="submission" date="2016-07" db="EMBL/GenBank/DDBJ databases">
        <title>Pervasive Adenine N6-methylation of Active Genes in Fungi.</title>
        <authorList>
            <consortium name="DOE Joint Genome Institute"/>
            <person name="Mondo S.J."/>
            <person name="Dannebaum R.O."/>
            <person name="Kuo R.C."/>
            <person name="Labutti K."/>
            <person name="Haridas S."/>
            <person name="Kuo A."/>
            <person name="Salamov A."/>
            <person name="Ahrendt S.R."/>
            <person name="Lipzen A."/>
            <person name="Sullivan W."/>
            <person name="Andreopoulos W.B."/>
            <person name="Clum A."/>
            <person name="Lindquist E."/>
            <person name="Daum C."/>
            <person name="Ramamoorthy G.K."/>
            <person name="Gryganskyi A."/>
            <person name="Culley D."/>
            <person name="Magnuson J.K."/>
            <person name="James T.Y."/>
            <person name="O'Malley M.A."/>
            <person name="Stajich J.E."/>
            <person name="Spatafora J.W."/>
            <person name="Visel A."/>
            <person name="Grigoriev I.V."/>
        </authorList>
    </citation>
    <scope>NUCLEOTIDE SEQUENCE [LARGE SCALE GENOMIC DNA]</scope>
    <source>
        <strain evidence="2 3">68-887.2</strain>
    </source>
</reference>
<sequence length="257" mass="28166">MSTSYPPSPMTNGSSGGPSTEPLKTISSRPSSSSSSSSDLSALSVAEVDSEGYHIKPNSVSGNGIIKNKGKGKSKDEKDESKGKNKNKNNKRPLNAVDSEEDIDSEKDKDKVVGKKAKTVGKKDKATEKKAKNAEEVPVEGVVVEEEGEEEEEVKGAYCHQCRTRSHPDEVLRCTRLKQFSRQGPPRACNRAYCDNCLMRRYGMDPEDIRQLGGEDDGEGHVENVDWGYMWTCPCCDDICQNSVEEKKVLNPSEQSG</sequence>
<feature type="compositionally biased region" description="Polar residues" evidence="1">
    <location>
        <begin position="1"/>
        <end position="13"/>
    </location>
</feature>
<feature type="compositionally biased region" description="Low complexity" evidence="1">
    <location>
        <begin position="27"/>
        <end position="44"/>
    </location>
</feature>
<evidence type="ECO:0000313" key="3">
    <source>
        <dbReference type="Proteomes" id="UP000193986"/>
    </source>
</evidence>
<keyword evidence="3" id="KW-1185">Reference proteome</keyword>
<dbReference type="PANTHER" id="PTHR31169">
    <property type="entry name" value="OS05G0300700 PROTEIN"/>
    <property type="match status" value="1"/>
</dbReference>
<dbReference type="InterPro" id="IPR040221">
    <property type="entry name" value="CDCA7/CDA7L"/>
</dbReference>
<evidence type="ECO:0000256" key="1">
    <source>
        <dbReference type="SAM" id="MobiDB-lite"/>
    </source>
</evidence>
<protein>
    <recommendedName>
        <fullName evidence="4">Zinc-finger domain-containing protein</fullName>
    </recommendedName>
</protein>
<dbReference type="Proteomes" id="UP000193986">
    <property type="component" value="Unassembled WGS sequence"/>
</dbReference>
<dbReference type="AlphaFoldDB" id="A0A1Y2BDI1"/>
<feature type="compositionally biased region" description="Basic and acidic residues" evidence="1">
    <location>
        <begin position="73"/>
        <end position="83"/>
    </location>
</feature>